<keyword evidence="7" id="KW-0349">Heme</keyword>
<feature type="transmembrane region" description="Helical" evidence="9">
    <location>
        <begin position="7"/>
        <end position="28"/>
    </location>
</feature>
<dbReference type="Pfam" id="PF00067">
    <property type="entry name" value="p450"/>
    <property type="match status" value="1"/>
</dbReference>
<evidence type="ECO:0000256" key="9">
    <source>
        <dbReference type="SAM" id="Phobius"/>
    </source>
</evidence>
<dbReference type="PROSITE" id="PS00217">
    <property type="entry name" value="SUGAR_TRANSPORT_2"/>
    <property type="match status" value="1"/>
</dbReference>
<keyword evidence="7" id="KW-0479">Metal-binding</keyword>
<evidence type="ECO:0000259" key="10">
    <source>
        <dbReference type="PROSITE" id="PS50850"/>
    </source>
</evidence>
<dbReference type="GO" id="GO:0016705">
    <property type="term" value="F:oxidoreductase activity, acting on paired donors, with incorporation or reduction of molecular oxygen"/>
    <property type="evidence" value="ECO:0007669"/>
    <property type="project" value="InterPro"/>
</dbReference>
<keyword evidence="4 9" id="KW-0812">Transmembrane</keyword>
<keyword evidence="7" id="KW-0408">Iron</keyword>
<dbReference type="PANTHER" id="PTHR48020:SF12">
    <property type="entry name" value="PROTON MYO-INOSITOL COTRANSPORTER"/>
    <property type="match status" value="1"/>
</dbReference>
<evidence type="ECO:0000256" key="8">
    <source>
        <dbReference type="SAM" id="MobiDB-lite"/>
    </source>
</evidence>
<feature type="transmembrane region" description="Helical" evidence="9">
    <location>
        <begin position="77"/>
        <end position="96"/>
    </location>
</feature>
<dbReference type="GO" id="GO:0004497">
    <property type="term" value="F:monooxygenase activity"/>
    <property type="evidence" value="ECO:0007669"/>
    <property type="project" value="InterPro"/>
</dbReference>
<evidence type="ECO:0000256" key="7">
    <source>
        <dbReference type="PIRSR" id="PIRSR602401-1"/>
    </source>
</evidence>
<name>A0AAW1QWY0_9CHLO</name>
<feature type="compositionally biased region" description="Polar residues" evidence="8">
    <location>
        <begin position="285"/>
        <end position="295"/>
    </location>
</feature>
<feature type="transmembrane region" description="Helical" evidence="9">
    <location>
        <begin position="809"/>
        <end position="826"/>
    </location>
</feature>
<dbReference type="Gene3D" id="1.20.1250.20">
    <property type="entry name" value="MFS general substrate transporter like domains"/>
    <property type="match status" value="2"/>
</dbReference>
<comment type="similarity">
    <text evidence="2">Belongs to the major facilitator superfamily. Sugar transporter (TC 2.A.1.1) family.</text>
</comment>
<feature type="region of interest" description="Disordered" evidence="8">
    <location>
        <begin position="237"/>
        <end position="298"/>
    </location>
</feature>
<proteinExistence type="inferred from homology"/>
<comment type="caution">
    <text evidence="11">The sequence shown here is derived from an EMBL/GenBank/DDBJ whole genome shotgun (WGS) entry which is preliminary data.</text>
</comment>
<dbReference type="PROSITE" id="PS00216">
    <property type="entry name" value="SUGAR_TRANSPORT_1"/>
    <property type="match status" value="1"/>
</dbReference>
<accession>A0AAW1QWY0</accession>
<dbReference type="PRINTS" id="PR00463">
    <property type="entry name" value="EP450I"/>
</dbReference>
<feature type="domain" description="Major facilitator superfamily (MFS) profile" evidence="10">
    <location>
        <begin position="5"/>
        <end position="667"/>
    </location>
</feature>
<feature type="compositionally biased region" description="Polar residues" evidence="8">
    <location>
        <begin position="338"/>
        <end position="355"/>
    </location>
</feature>
<feature type="transmembrane region" description="Helical" evidence="9">
    <location>
        <begin position="43"/>
        <end position="65"/>
    </location>
</feature>
<dbReference type="Proteomes" id="UP001438707">
    <property type="component" value="Unassembled WGS sequence"/>
</dbReference>
<dbReference type="GO" id="GO:0005506">
    <property type="term" value="F:iron ion binding"/>
    <property type="evidence" value="ECO:0007669"/>
    <property type="project" value="InterPro"/>
</dbReference>
<reference evidence="11 12" key="1">
    <citation type="journal article" date="2024" name="Nat. Commun.">
        <title>Phylogenomics reveals the evolutionary origins of lichenization in chlorophyte algae.</title>
        <authorList>
            <person name="Puginier C."/>
            <person name="Libourel C."/>
            <person name="Otte J."/>
            <person name="Skaloud P."/>
            <person name="Haon M."/>
            <person name="Grisel S."/>
            <person name="Petersen M."/>
            <person name="Berrin J.G."/>
            <person name="Delaux P.M."/>
            <person name="Dal Grande F."/>
            <person name="Keller J."/>
        </authorList>
    </citation>
    <scope>NUCLEOTIDE SEQUENCE [LARGE SCALE GENOMIC DNA]</scope>
    <source>
        <strain evidence="11 12">SAG 2145</strain>
    </source>
</reference>
<evidence type="ECO:0000313" key="11">
    <source>
        <dbReference type="EMBL" id="KAK9826019.1"/>
    </source>
</evidence>
<feature type="transmembrane region" description="Helical" evidence="9">
    <location>
        <begin position="132"/>
        <end position="152"/>
    </location>
</feature>
<evidence type="ECO:0000256" key="3">
    <source>
        <dbReference type="ARBA" id="ARBA00022448"/>
    </source>
</evidence>
<dbReference type="Pfam" id="PF00083">
    <property type="entry name" value="Sugar_tr"/>
    <property type="match status" value="2"/>
</dbReference>
<feature type="transmembrane region" description="Helical" evidence="9">
    <location>
        <begin position="484"/>
        <end position="504"/>
    </location>
</feature>
<feature type="transmembrane region" description="Helical" evidence="9">
    <location>
        <begin position="576"/>
        <end position="602"/>
    </location>
</feature>
<dbReference type="PROSITE" id="PS00086">
    <property type="entry name" value="CYTOCHROME_P450"/>
    <property type="match status" value="1"/>
</dbReference>
<dbReference type="PRINTS" id="PR00385">
    <property type="entry name" value="P450"/>
</dbReference>
<evidence type="ECO:0000256" key="4">
    <source>
        <dbReference type="ARBA" id="ARBA00022692"/>
    </source>
</evidence>
<sequence length="1315" mass="141339">MLLRVAAFAAIGGFLYGYDLGLIGGALLNIKDEFHTSEAMDEVIVGAAKIGAFFGTFLGGALMLFYGRRIAITLDSLFYALGPLIMALSFSVTGLVVGRLMVGVGIGISAVVVPTYLAELAPAKLRGRMVELYEVMLGLGMLAALLGDWALQPLPDNWRYMVGLPTVPALIMAAALFILPESPRWLVVNSRLDEALAIIHRIYTKQELPSGMQNSTAEVEHELMQLWSSVEKDKAAVQDRAARRMSRRPPLHRPPYASKGAWKQGQRHDRHQRLASDPDSAAGFANSQAPRQSSLGAGRALSTIPSADHDVEMATVPLNAPEAADEGLLLNRDKDRSNASAPAQGSDQASSSSPANAADREHRAVAFVAAEEEDAEPPERTDSGKLNPASPLYKSLSQVPDGLRPIRTKSGENEAVLREAAARAEAELASQYGAAKPGGRAYGHAGPHMKNSAATGGDAVGFWATFWAMLADIWAVFQGSERKALIMTLWLAFFDQGMASTAIINYAPQILTAAGVKSHGAATLYSSAITAAKLAGIFASVALVDRAGRRPLLIAGSFMSAGGMVLLAAADAYHTAALALLSMCIFLLGFSVSYAGVFWVIVSEVFSMTSKSPATAAATAMLFLVGAIANLVFLTLHTWLGYGSFLVFAAIAFMGGIYCAIVVPETKGRTLAEVQALLAGDKGPAPDASAAGTGPMGLHSASLPITNAPGGNGVMRHALDSNGSLPQQLSAVPTSSQGAILLSSYADSAPGALANRKPGYARKGKVRCQYVISEGLRRLRLRDKRIILVSTGVDCSHMTFLGLTLLPWVMLALTFLVLITMLNPVARFRLRNVPGPIPWPLFGNLLEMEKHGEIFALADWKVKFGNIFKVWIGPTPMWVVSDPELSRAMLSRNVDKPPYILGDEGFAKSILAIANGPHYRMLKGAWSPLFLPASLQNYIPLMEGSALSLVGTLRPHIGAAALDFVPPLRAHVLETVISAAFGIELHVQEGDPIRQSGSDDDQLVQAVSRMFETAGANKSARWALPIMLFPTLRPVFRYLWRKFPGDALKRSDAEWYVVGFVYSLIRAERAALAQDRAFDVGSAKRLGVKPGSFLSLLISQSQHNVKLTEREIFIQAYFFMAAGLNTTTDALSYLIYHLAGHPEKLKALHAEIDAAGADFTLTPENLLRFPYLDACLRESLRLLPPVPATKRYARDSMALGPFNVAPGDMLCAATYTLHHDAEIWENSTAFKPERFLESAGAPAIKRGSINTFGEGMRACIGQNFAIMEVKITLIRLLQAYSFSLAPGQVPLAVKTKSFPSLLNPAKGVYIAVHAR</sequence>
<evidence type="ECO:0000256" key="6">
    <source>
        <dbReference type="ARBA" id="ARBA00023136"/>
    </source>
</evidence>
<gene>
    <name evidence="11" type="ORF">WJX74_005809</name>
</gene>
<evidence type="ECO:0000256" key="5">
    <source>
        <dbReference type="ARBA" id="ARBA00022989"/>
    </source>
</evidence>
<feature type="transmembrane region" description="Helical" evidence="9">
    <location>
        <begin position="102"/>
        <end position="120"/>
    </location>
</feature>
<dbReference type="GO" id="GO:0020037">
    <property type="term" value="F:heme binding"/>
    <property type="evidence" value="ECO:0007669"/>
    <property type="project" value="InterPro"/>
</dbReference>
<feature type="transmembrane region" description="Helical" evidence="9">
    <location>
        <begin position="614"/>
        <end position="633"/>
    </location>
</feature>
<feature type="transmembrane region" description="Helical" evidence="9">
    <location>
        <begin position="639"/>
        <end position="663"/>
    </location>
</feature>
<comment type="subcellular location">
    <subcellularLocation>
        <location evidence="1">Membrane</location>
        <topology evidence="1">Multi-pass membrane protein</topology>
    </subcellularLocation>
</comment>
<dbReference type="InterPro" id="IPR020846">
    <property type="entry name" value="MFS_dom"/>
</dbReference>
<dbReference type="InterPro" id="IPR005828">
    <property type="entry name" value="MFS_sugar_transport-like"/>
</dbReference>
<keyword evidence="12" id="KW-1185">Reference proteome</keyword>
<dbReference type="InterPro" id="IPR050814">
    <property type="entry name" value="Myo-inositol_Transporter"/>
</dbReference>
<dbReference type="InterPro" id="IPR001128">
    <property type="entry name" value="Cyt_P450"/>
</dbReference>
<dbReference type="InterPro" id="IPR036396">
    <property type="entry name" value="Cyt_P450_sf"/>
</dbReference>
<keyword evidence="6 9" id="KW-0472">Membrane</keyword>
<feature type="transmembrane region" description="Helical" evidence="9">
    <location>
        <begin position="524"/>
        <end position="544"/>
    </location>
</feature>
<dbReference type="InterPro" id="IPR017972">
    <property type="entry name" value="Cyt_P450_CS"/>
</dbReference>
<protein>
    <recommendedName>
        <fullName evidence="10">Major facilitator superfamily (MFS) profile domain-containing protein</fullName>
    </recommendedName>
</protein>
<keyword evidence="5 9" id="KW-1133">Transmembrane helix</keyword>
<feature type="region of interest" description="Disordered" evidence="8">
    <location>
        <begin position="335"/>
        <end position="407"/>
    </location>
</feature>
<dbReference type="GO" id="GO:0022857">
    <property type="term" value="F:transmembrane transporter activity"/>
    <property type="evidence" value="ECO:0007669"/>
    <property type="project" value="InterPro"/>
</dbReference>
<dbReference type="PROSITE" id="PS50850">
    <property type="entry name" value="MFS"/>
    <property type="match status" value="1"/>
</dbReference>
<feature type="transmembrane region" description="Helical" evidence="9">
    <location>
        <begin position="158"/>
        <end position="179"/>
    </location>
</feature>
<dbReference type="SUPFAM" id="SSF103473">
    <property type="entry name" value="MFS general substrate transporter"/>
    <property type="match status" value="1"/>
</dbReference>
<dbReference type="EMBL" id="JALJOS010000022">
    <property type="protein sequence ID" value="KAK9826019.1"/>
    <property type="molecule type" value="Genomic_DNA"/>
</dbReference>
<dbReference type="Gene3D" id="1.10.630.10">
    <property type="entry name" value="Cytochrome P450"/>
    <property type="match status" value="1"/>
</dbReference>
<dbReference type="GO" id="GO:0016020">
    <property type="term" value="C:membrane"/>
    <property type="evidence" value="ECO:0007669"/>
    <property type="project" value="UniProtKB-SubCell"/>
</dbReference>
<feature type="binding site" description="axial binding residue" evidence="7">
    <location>
        <position position="1259"/>
    </location>
    <ligand>
        <name>heme</name>
        <dbReference type="ChEBI" id="CHEBI:30413"/>
    </ligand>
    <ligandPart>
        <name>Fe</name>
        <dbReference type="ChEBI" id="CHEBI:18248"/>
    </ligandPart>
</feature>
<dbReference type="SUPFAM" id="SSF48264">
    <property type="entry name" value="Cytochrome P450"/>
    <property type="match status" value="1"/>
</dbReference>
<feature type="transmembrane region" description="Helical" evidence="9">
    <location>
        <begin position="551"/>
        <end position="570"/>
    </location>
</feature>
<organism evidence="11 12">
    <name type="scientific">Apatococcus lobatus</name>
    <dbReference type="NCBI Taxonomy" id="904363"/>
    <lineage>
        <taxon>Eukaryota</taxon>
        <taxon>Viridiplantae</taxon>
        <taxon>Chlorophyta</taxon>
        <taxon>core chlorophytes</taxon>
        <taxon>Trebouxiophyceae</taxon>
        <taxon>Chlorellales</taxon>
        <taxon>Chlorellaceae</taxon>
        <taxon>Apatococcus</taxon>
    </lineage>
</organism>
<keyword evidence="3" id="KW-0813">Transport</keyword>
<dbReference type="InterPro" id="IPR005829">
    <property type="entry name" value="Sugar_transporter_CS"/>
</dbReference>
<comment type="cofactor">
    <cofactor evidence="7">
        <name>heme</name>
        <dbReference type="ChEBI" id="CHEBI:30413"/>
    </cofactor>
</comment>
<dbReference type="PANTHER" id="PTHR48020">
    <property type="entry name" value="PROTON MYO-INOSITOL COTRANSPORTER"/>
    <property type="match status" value="1"/>
</dbReference>
<evidence type="ECO:0000256" key="1">
    <source>
        <dbReference type="ARBA" id="ARBA00004141"/>
    </source>
</evidence>
<evidence type="ECO:0000313" key="12">
    <source>
        <dbReference type="Proteomes" id="UP001438707"/>
    </source>
</evidence>
<dbReference type="InterPro" id="IPR036259">
    <property type="entry name" value="MFS_trans_sf"/>
</dbReference>
<evidence type="ECO:0000256" key="2">
    <source>
        <dbReference type="ARBA" id="ARBA00010992"/>
    </source>
</evidence>
<dbReference type="InterPro" id="IPR002401">
    <property type="entry name" value="Cyt_P450_E_grp-I"/>
</dbReference>